<evidence type="ECO:0000313" key="2">
    <source>
        <dbReference type="EMBL" id="CUV04999.1"/>
    </source>
</evidence>
<accession>A0A160VCN7</accession>
<dbReference type="PANTHER" id="PTHR42951">
    <property type="entry name" value="METALLO-BETA-LACTAMASE DOMAIN-CONTAINING"/>
    <property type="match status" value="1"/>
</dbReference>
<protein>
    <submittedName>
        <fullName evidence="2">Putative polyketide cyclase</fullName>
    </submittedName>
</protein>
<evidence type="ECO:0000259" key="1">
    <source>
        <dbReference type="SMART" id="SM00849"/>
    </source>
</evidence>
<dbReference type="InterPro" id="IPR001279">
    <property type="entry name" value="Metallo-B-lactamas"/>
</dbReference>
<reference evidence="2" key="1">
    <citation type="submission" date="2015-10" db="EMBL/GenBank/DDBJ databases">
        <authorList>
            <person name="Gilbert D.G."/>
        </authorList>
    </citation>
    <scope>NUCLEOTIDE SEQUENCE</scope>
</reference>
<dbReference type="SUPFAM" id="SSF56281">
    <property type="entry name" value="Metallo-hydrolase/oxidoreductase"/>
    <property type="match status" value="1"/>
</dbReference>
<dbReference type="Pfam" id="PF00753">
    <property type="entry name" value="Lactamase_B"/>
    <property type="match status" value="1"/>
</dbReference>
<dbReference type="InterPro" id="IPR050855">
    <property type="entry name" value="NDM-1-like"/>
</dbReference>
<gene>
    <name evidence="2" type="ORF">MGWOODY_Clf805</name>
</gene>
<feature type="domain" description="Metallo-beta-lactamase" evidence="1">
    <location>
        <begin position="36"/>
        <end position="216"/>
    </location>
</feature>
<proteinExistence type="predicted"/>
<organism evidence="2">
    <name type="scientific">hydrothermal vent metagenome</name>
    <dbReference type="NCBI Taxonomy" id="652676"/>
    <lineage>
        <taxon>unclassified sequences</taxon>
        <taxon>metagenomes</taxon>
        <taxon>ecological metagenomes</taxon>
    </lineage>
</organism>
<sequence length="312" mass="34308">MTTVRDQHASQLPPPTLEEVSPDIYAYVQLDGSWGLNNTGFIKTLDGLILIDTCFTEARTKAYLEAVRRVSSLPMKTLINTHHHGDHTHGNYLVSEAAIIGHELCRQTVIETGLQALHPLFPNVDWGDLELAPPFVTFNDRMDLYSGDMKIELIFMGPAHTTNDIVAWLPDRKLLFAGDLLFNQGTPFVAMGSVSGSLQALKRLRDLGAKTIVPGHGSVCGPEVMDDVEAYLTFIQETARQAFEAGLSPLEASRQADLGRFGEWHDSERIAGNLHRAYSELRWESAGTVLDLAPMVADMVSLNGGQPVRCLA</sequence>
<dbReference type="Gene3D" id="3.60.15.10">
    <property type="entry name" value="Ribonuclease Z/Hydroxyacylglutathione hydrolase-like"/>
    <property type="match status" value="1"/>
</dbReference>
<dbReference type="SMART" id="SM00849">
    <property type="entry name" value="Lactamase_B"/>
    <property type="match status" value="1"/>
</dbReference>
<dbReference type="InterPro" id="IPR036866">
    <property type="entry name" value="RibonucZ/Hydroxyglut_hydro"/>
</dbReference>
<dbReference type="PANTHER" id="PTHR42951:SF4">
    <property type="entry name" value="ACYL-COENZYME A THIOESTERASE MBLAC2"/>
    <property type="match status" value="1"/>
</dbReference>
<dbReference type="CDD" id="cd16282">
    <property type="entry name" value="metallo-hydrolase-like_MBL-fold"/>
    <property type="match status" value="1"/>
</dbReference>
<dbReference type="AlphaFoldDB" id="A0A160VCN7"/>
<dbReference type="EMBL" id="FAXA01000246">
    <property type="protein sequence ID" value="CUV04999.1"/>
    <property type="molecule type" value="Genomic_DNA"/>
</dbReference>
<name>A0A160VCN7_9ZZZZ</name>